<dbReference type="InterPro" id="IPR009057">
    <property type="entry name" value="Homeodomain-like_sf"/>
</dbReference>
<dbReference type="InterPro" id="IPR018062">
    <property type="entry name" value="HTH_AraC-typ_CS"/>
</dbReference>
<dbReference type="InterPro" id="IPR050204">
    <property type="entry name" value="AraC_XylS_family_regulators"/>
</dbReference>
<evidence type="ECO:0000256" key="1">
    <source>
        <dbReference type="ARBA" id="ARBA00023015"/>
    </source>
</evidence>
<dbReference type="PANTHER" id="PTHR46796">
    <property type="entry name" value="HTH-TYPE TRANSCRIPTIONAL ACTIVATOR RHAS-RELATED"/>
    <property type="match status" value="1"/>
</dbReference>
<gene>
    <name evidence="5" type="ORF">QRX50_04510</name>
</gene>
<reference evidence="5 6" key="1">
    <citation type="submission" date="2023-06" db="EMBL/GenBank/DDBJ databases">
        <authorList>
            <person name="Oyuntsetseg B."/>
            <person name="Kim S.B."/>
        </authorList>
    </citation>
    <scope>NUCLEOTIDE SEQUENCE [LARGE SCALE GENOMIC DNA]</scope>
    <source>
        <strain evidence="5 6">2-15</strain>
    </source>
</reference>
<dbReference type="SUPFAM" id="SSF46689">
    <property type="entry name" value="Homeodomain-like"/>
    <property type="match status" value="1"/>
</dbReference>
<dbReference type="Pfam" id="PF12833">
    <property type="entry name" value="HTH_18"/>
    <property type="match status" value="1"/>
</dbReference>
<dbReference type="GO" id="GO:0003700">
    <property type="term" value="F:DNA-binding transcription factor activity"/>
    <property type="evidence" value="ECO:0007669"/>
    <property type="project" value="InterPro"/>
</dbReference>
<protein>
    <submittedName>
        <fullName evidence="5">Helix-turn-helix transcriptional regulator</fullName>
    </submittedName>
</protein>
<dbReference type="Proteomes" id="UP001236014">
    <property type="component" value="Chromosome"/>
</dbReference>
<keyword evidence="6" id="KW-1185">Reference proteome</keyword>
<sequence length="228" mass="24947">MLRIVRHGEWRFTGPRRTTTTVSGGQFIVRLNDPSWTFEVEPRTTALVLQLPVEPLRPYPADRHVAGSVEAPELRLLVAQTRAIEASVDTLGPAGLQAARAALVELTRGVVCGHVDATEPQLAPTLAAAARDLADSLPADPELSPAVVAARLNVSSRTLQRALSATGEPLGAYVRRRRLERARLDLTSHVTVSEVAARWQFADSSHFIRAFKSRYGMTPTQFVRSAQR</sequence>
<keyword evidence="3" id="KW-0804">Transcription</keyword>
<dbReference type="PROSITE" id="PS01124">
    <property type="entry name" value="HTH_ARAC_FAMILY_2"/>
    <property type="match status" value="1"/>
</dbReference>
<dbReference type="PRINTS" id="PR00032">
    <property type="entry name" value="HTHARAC"/>
</dbReference>
<dbReference type="EMBL" id="CP127294">
    <property type="protein sequence ID" value="WIX80061.1"/>
    <property type="molecule type" value="Genomic_DNA"/>
</dbReference>
<keyword evidence="1" id="KW-0805">Transcription regulation</keyword>
<evidence type="ECO:0000259" key="4">
    <source>
        <dbReference type="PROSITE" id="PS01124"/>
    </source>
</evidence>
<evidence type="ECO:0000256" key="3">
    <source>
        <dbReference type="ARBA" id="ARBA00023163"/>
    </source>
</evidence>
<dbReference type="GO" id="GO:0043565">
    <property type="term" value="F:sequence-specific DNA binding"/>
    <property type="evidence" value="ECO:0007669"/>
    <property type="project" value="InterPro"/>
</dbReference>
<dbReference type="Gene3D" id="1.10.10.60">
    <property type="entry name" value="Homeodomain-like"/>
    <property type="match status" value="1"/>
</dbReference>
<accession>A0A9Y2IJC6</accession>
<proteinExistence type="predicted"/>
<evidence type="ECO:0000256" key="2">
    <source>
        <dbReference type="ARBA" id="ARBA00023125"/>
    </source>
</evidence>
<name>A0A9Y2IJC6_9PSEU</name>
<dbReference type="SMART" id="SM00342">
    <property type="entry name" value="HTH_ARAC"/>
    <property type="match status" value="1"/>
</dbReference>
<dbReference type="KEGG" id="acab:QRX50_04510"/>
<evidence type="ECO:0000313" key="6">
    <source>
        <dbReference type="Proteomes" id="UP001236014"/>
    </source>
</evidence>
<organism evidence="5 6">
    <name type="scientific">Amycolatopsis carbonis</name>
    <dbReference type="NCBI Taxonomy" id="715471"/>
    <lineage>
        <taxon>Bacteria</taxon>
        <taxon>Bacillati</taxon>
        <taxon>Actinomycetota</taxon>
        <taxon>Actinomycetes</taxon>
        <taxon>Pseudonocardiales</taxon>
        <taxon>Pseudonocardiaceae</taxon>
        <taxon>Amycolatopsis</taxon>
    </lineage>
</organism>
<dbReference type="RefSeq" id="WP_285970707.1">
    <property type="nucleotide sequence ID" value="NZ_CP127294.1"/>
</dbReference>
<dbReference type="InterPro" id="IPR018060">
    <property type="entry name" value="HTH_AraC"/>
</dbReference>
<dbReference type="InterPro" id="IPR020449">
    <property type="entry name" value="Tscrpt_reg_AraC-type_HTH"/>
</dbReference>
<dbReference type="AlphaFoldDB" id="A0A9Y2IJC6"/>
<dbReference type="PANTHER" id="PTHR46796:SF6">
    <property type="entry name" value="ARAC SUBFAMILY"/>
    <property type="match status" value="1"/>
</dbReference>
<dbReference type="PROSITE" id="PS00041">
    <property type="entry name" value="HTH_ARAC_FAMILY_1"/>
    <property type="match status" value="1"/>
</dbReference>
<keyword evidence="2" id="KW-0238">DNA-binding</keyword>
<evidence type="ECO:0000313" key="5">
    <source>
        <dbReference type="EMBL" id="WIX80061.1"/>
    </source>
</evidence>
<feature type="domain" description="HTH araC/xylS-type" evidence="4">
    <location>
        <begin position="127"/>
        <end position="225"/>
    </location>
</feature>